<reference evidence="1 2" key="1">
    <citation type="journal article" date="2020" name="G3 (Bethesda)">
        <title>Improved Reference Genome for Cyclotella cryptica CCMP332, a Model for Cell Wall Morphogenesis, Salinity Adaptation, and Lipid Production in Diatoms (Bacillariophyta).</title>
        <authorList>
            <person name="Roberts W.R."/>
            <person name="Downey K.M."/>
            <person name="Ruck E.C."/>
            <person name="Traller J.C."/>
            <person name="Alverson A.J."/>
        </authorList>
    </citation>
    <scope>NUCLEOTIDE SEQUENCE [LARGE SCALE GENOMIC DNA]</scope>
    <source>
        <strain evidence="1 2">CCMP332</strain>
    </source>
</reference>
<keyword evidence="2" id="KW-1185">Reference proteome</keyword>
<comment type="caution">
    <text evidence="1">The sequence shown here is derived from an EMBL/GenBank/DDBJ whole genome shotgun (WGS) entry which is preliminary data.</text>
</comment>
<proteinExistence type="predicted"/>
<sequence length="777" mass="85730">MTPIGTINILPLPSDRLKEAFVWREQDHEYPSSNTASPLLAAIPTDKKRAPATKSCISRTCRTGRWSSEESTLVDKLIKSFDAGLLPLPHGIKLNDFLCDLLSCRTSRLTKKLKHEKLSSRSYRSVGASSLSCGSNRTGIFISAQAGASIQRSQTLFLKTISPAWLQMELRLNMSRVWRTQLANLCLQIGFRLLETTDWIASLNAIEHACSDETLEAKRKRLKHALSEDASAAAKSDYNAITPEFNVSSTNIDGIFVGGLSVNRPVDLNVDDVGLQIDTASYQDSQSSLVRDRFDSLNGSITRESDSFAKSQRKFTFGEEELQLENSMHPISSFASFADLLITPNSSRRQSRIESFSCDDLQNDKHDMTLDMDKHPFVDSEKPHAKEVIDGAIESIVEESFSANEGQGKFLQKVSNFLISSDYDFQHVDLWVPTEQTDGPLVNGGRIRLTNAGHVTVKSSKISSRAVNRLNEFGVYSKNYSFAPGFGMPGRVFLSGMPSWENNLCEAKPEYFSRAGGAKVYGVKTAVGLPVPTTIGTIVVALYSTSVLSRDAKFETECMDYFRKLQPVPRWHLCIDTASSEPEDVGPPRVLGPSYGLPRHSSAFIVPSSPVSALYGKEPCNAGTSSFNEQSLALLLGKYDTLDLESSDNGLLSGHDKAGNLTSCRLLLLRHPSCRTVMESKHVCTILHKYQSYVHAQYSESDIARLIANDWKNLTRNTPLHSGTTAFSRLDSESYQVHGPNPDSFNQGETFCTASHCSEKNNAPRVVSDAALKSPEM</sequence>
<organism evidence="1 2">
    <name type="scientific">Cyclotella cryptica</name>
    <dbReference type="NCBI Taxonomy" id="29204"/>
    <lineage>
        <taxon>Eukaryota</taxon>
        <taxon>Sar</taxon>
        <taxon>Stramenopiles</taxon>
        <taxon>Ochrophyta</taxon>
        <taxon>Bacillariophyta</taxon>
        <taxon>Coscinodiscophyceae</taxon>
        <taxon>Thalassiosirophycidae</taxon>
        <taxon>Stephanodiscales</taxon>
        <taxon>Stephanodiscaceae</taxon>
        <taxon>Cyclotella</taxon>
    </lineage>
</organism>
<protein>
    <submittedName>
        <fullName evidence="1">Uncharacterized protein</fullName>
    </submittedName>
</protein>
<dbReference type="PANTHER" id="PTHR35213">
    <property type="entry name" value="RING-TYPE DOMAIN-CONTAINING PROTEIN-RELATED"/>
    <property type="match status" value="1"/>
</dbReference>
<gene>
    <name evidence="1" type="ORF">HJC23_007833</name>
</gene>
<evidence type="ECO:0000313" key="1">
    <source>
        <dbReference type="EMBL" id="KAL3805872.1"/>
    </source>
</evidence>
<dbReference type="PANTHER" id="PTHR35213:SF3">
    <property type="entry name" value="MYB-LIKE DOMAIN-CONTAINING PROTEIN"/>
    <property type="match status" value="1"/>
</dbReference>
<dbReference type="EMBL" id="JABMIG020000001">
    <property type="protein sequence ID" value="KAL3805872.1"/>
    <property type="molecule type" value="Genomic_DNA"/>
</dbReference>
<name>A0ABD3QZY4_9STRA</name>
<evidence type="ECO:0000313" key="2">
    <source>
        <dbReference type="Proteomes" id="UP001516023"/>
    </source>
</evidence>
<dbReference type="AlphaFoldDB" id="A0ABD3QZY4"/>
<accession>A0ABD3QZY4</accession>
<dbReference type="Proteomes" id="UP001516023">
    <property type="component" value="Unassembled WGS sequence"/>
</dbReference>